<comment type="caution">
    <text evidence="3">The sequence shown here is derived from an EMBL/GenBank/DDBJ whole genome shotgun (WGS) entry which is preliminary data.</text>
</comment>
<proteinExistence type="predicted"/>
<keyword evidence="4" id="KW-1185">Reference proteome</keyword>
<accession>A0A432XUN8</accession>
<keyword evidence="1" id="KW-0175">Coiled coil</keyword>
<feature type="transmembrane region" description="Helical" evidence="2">
    <location>
        <begin position="7"/>
        <end position="25"/>
    </location>
</feature>
<evidence type="ECO:0000256" key="2">
    <source>
        <dbReference type="SAM" id="Phobius"/>
    </source>
</evidence>
<dbReference type="EMBL" id="PIPX01000003">
    <property type="protein sequence ID" value="RUO52409.1"/>
    <property type="molecule type" value="Genomic_DNA"/>
</dbReference>
<evidence type="ECO:0000313" key="3">
    <source>
        <dbReference type="EMBL" id="RUO52409.1"/>
    </source>
</evidence>
<reference evidence="4" key="1">
    <citation type="journal article" date="2018" name="Front. Microbiol.">
        <title>Genome-Based Analysis Reveals the Taxonomy and Diversity of the Family Idiomarinaceae.</title>
        <authorList>
            <person name="Liu Y."/>
            <person name="Lai Q."/>
            <person name="Shao Z."/>
        </authorList>
    </citation>
    <scope>NUCLEOTIDE SEQUENCE [LARGE SCALE GENOMIC DNA]</scope>
    <source>
        <strain evidence="4">PO-M2</strain>
    </source>
</reference>
<protein>
    <submittedName>
        <fullName evidence="3">Uncharacterized protein</fullName>
    </submittedName>
</protein>
<dbReference type="AlphaFoldDB" id="A0A432XUN8"/>
<dbReference type="OrthoDB" id="7056878at2"/>
<sequence>MNEKQKYIFFVLLGLAGLAIGYLLGAGHNWYLMQRVAELEERELTLYEQAETADYQRHMAEVELGIEQAARKQLQQELAALQDEVLAQKRELSFYRKIMAPELTAAGVVVDDFELKQLSDDRHYQFRFAVLQTERQRGFVKGTLQATVEGRTEDDQVITLDLYELAGLSADQQSFTMRYFKAQTGSFRLPVGFAPEQVRIRVRLEDGSPRELARVFLWSELTRDNT</sequence>
<gene>
    <name evidence="3" type="ORF">CWI70_11875</name>
</gene>
<dbReference type="InterPro" id="IPR046703">
    <property type="entry name" value="DUF6776"/>
</dbReference>
<keyword evidence="2" id="KW-0472">Membrane</keyword>
<feature type="coiled-coil region" evidence="1">
    <location>
        <begin position="64"/>
        <end position="91"/>
    </location>
</feature>
<dbReference type="Proteomes" id="UP000287649">
    <property type="component" value="Unassembled WGS sequence"/>
</dbReference>
<name>A0A432XUN8_9GAMM</name>
<dbReference type="Pfam" id="PF20567">
    <property type="entry name" value="DUF6776"/>
    <property type="match status" value="1"/>
</dbReference>
<keyword evidence="2" id="KW-1133">Transmembrane helix</keyword>
<evidence type="ECO:0000256" key="1">
    <source>
        <dbReference type="SAM" id="Coils"/>
    </source>
</evidence>
<evidence type="ECO:0000313" key="4">
    <source>
        <dbReference type="Proteomes" id="UP000287649"/>
    </source>
</evidence>
<dbReference type="RefSeq" id="WP_126774006.1">
    <property type="nucleotide sequence ID" value="NZ_PIPX01000003.1"/>
</dbReference>
<keyword evidence="2" id="KW-0812">Transmembrane</keyword>
<organism evidence="3 4">
    <name type="scientific">Pseudidiomarina homiensis</name>
    <dbReference type="NCBI Taxonomy" id="364198"/>
    <lineage>
        <taxon>Bacteria</taxon>
        <taxon>Pseudomonadati</taxon>
        <taxon>Pseudomonadota</taxon>
        <taxon>Gammaproteobacteria</taxon>
        <taxon>Alteromonadales</taxon>
        <taxon>Idiomarinaceae</taxon>
        <taxon>Pseudidiomarina</taxon>
    </lineage>
</organism>